<keyword evidence="3" id="KW-1185">Reference proteome</keyword>
<dbReference type="OrthoDB" id="6157228at2759"/>
<evidence type="ECO:0000313" key="3">
    <source>
        <dbReference type="Proteomes" id="UP000507470"/>
    </source>
</evidence>
<sequence length="433" mass="49436">MAHFPPLPFKVEKLTNQLAFDLYTNSKFYYKSGSQRIFHNWISVLSPTNHINLTSLINRIKSLLRDYNRIKSSKNISRISAFLQETFQLPVHNTSTLKALSVKENKTRELIYQLTTVKRKLCIASSNLSKLKQANKRKETQNLNLKRKLGSATASQSPKLKQKTQSCQTNSQPKKMVSEKSSQCNLQNADSVKLREEISFWQTQTLQQQEEDHAPTFKFKLKEEGRGSPYSCKVREAVYSCLQFNVSRGNVSPLIKEIVRIFTGEDITILPAPSSINTMAREAGTKEISCGTAEQYTEATVEMLDNISSSENPIVSKISNFMTDRSATEIKTNRLINNVIESLEENKKTSSFHCSVHPLLQFAEEAEKVAKHLENIKNLQLNKLVFKSHGESFTQNFLRCVSKIFYDDKSGDPGLFTTFFRHGWNFSYTDNEI</sequence>
<dbReference type="AlphaFoldDB" id="A0A6J8BJ80"/>
<feature type="region of interest" description="Disordered" evidence="1">
    <location>
        <begin position="133"/>
        <end position="182"/>
    </location>
</feature>
<feature type="compositionally biased region" description="Polar residues" evidence="1">
    <location>
        <begin position="152"/>
        <end position="182"/>
    </location>
</feature>
<name>A0A6J8BJ80_MYTCO</name>
<protein>
    <submittedName>
        <fullName evidence="2">Uncharacterized protein</fullName>
    </submittedName>
</protein>
<accession>A0A6J8BJ80</accession>
<proteinExistence type="predicted"/>
<reference evidence="2 3" key="1">
    <citation type="submission" date="2020-06" db="EMBL/GenBank/DDBJ databases">
        <authorList>
            <person name="Li R."/>
            <person name="Bekaert M."/>
        </authorList>
    </citation>
    <scope>NUCLEOTIDE SEQUENCE [LARGE SCALE GENOMIC DNA]</scope>
    <source>
        <strain evidence="3">wild</strain>
    </source>
</reference>
<dbReference type="Proteomes" id="UP000507470">
    <property type="component" value="Unassembled WGS sequence"/>
</dbReference>
<dbReference type="EMBL" id="CACVKT020003356">
    <property type="protein sequence ID" value="CAC5383210.1"/>
    <property type="molecule type" value="Genomic_DNA"/>
</dbReference>
<evidence type="ECO:0000256" key="1">
    <source>
        <dbReference type="SAM" id="MobiDB-lite"/>
    </source>
</evidence>
<organism evidence="2 3">
    <name type="scientific">Mytilus coruscus</name>
    <name type="common">Sea mussel</name>
    <dbReference type="NCBI Taxonomy" id="42192"/>
    <lineage>
        <taxon>Eukaryota</taxon>
        <taxon>Metazoa</taxon>
        <taxon>Spiralia</taxon>
        <taxon>Lophotrochozoa</taxon>
        <taxon>Mollusca</taxon>
        <taxon>Bivalvia</taxon>
        <taxon>Autobranchia</taxon>
        <taxon>Pteriomorphia</taxon>
        <taxon>Mytilida</taxon>
        <taxon>Mytiloidea</taxon>
        <taxon>Mytilidae</taxon>
        <taxon>Mytilinae</taxon>
        <taxon>Mytilus</taxon>
    </lineage>
</organism>
<evidence type="ECO:0000313" key="2">
    <source>
        <dbReference type="EMBL" id="CAC5383210.1"/>
    </source>
</evidence>
<gene>
    <name evidence="2" type="ORF">MCOR_18976</name>
</gene>